<feature type="transmembrane region" description="Helical" evidence="1">
    <location>
        <begin position="81"/>
        <end position="100"/>
    </location>
</feature>
<dbReference type="AlphaFoldDB" id="A0A4Y4CUG1"/>
<dbReference type="EMBL" id="BJNV01000013">
    <property type="protein sequence ID" value="GEC95104.1"/>
    <property type="molecule type" value="Genomic_DNA"/>
</dbReference>
<keyword evidence="3" id="KW-1185">Reference proteome</keyword>
<keyword evidence="1" id="KW-0812">Transmembrane</keyword>
<evidence type="ECO:0008006" key="4">
    <source>
        <dbReference type="Google" id="ProtNLM"/>
    </source>
</evidence>
<dbReference type="Pfam" id="PF04246">
    <property type="entry name" value="RseC_MucC"/>
    <property type="match status" value="1"/>
</dbReference>
<proteinExistence type="predicted"/>
<name>A0A4Y4CUG1_ZOORA</name>
<dbReference type="Proteomes" id="UP000318422">
    <property type="component" value="Unassembled WGS sequence"/>
</dbReference>
<evidence type="ECO:0000313" key="2">
    <source>
        <dbReference type="EMBL" id="GEC95104.1"/>
    </source>
</evidence>
<reference evidence="2 3" key="1">
    <citation type="submission" date="2019-06" db="EMBL/GenBank/DDBJ databases">
        <title>Whole genome shotgun sequence of Zoogloea ramigera NBRC 15342.</title>
        <authorList>
            <person name="Hosoyama A."/>
            <person name="Uohara A."/>
            <person name="Ohji S."/>
            <person name="Ichikawa N."/>
        </authorList>
    </citation>
    <scope>NUCLEOTIDE SEQUENCE [LARGE SCALE GENOMIC DNA]</scope>
    <source>
        <strain evidence="2 3">NBRC 15342</strain>
    </source>
</reference>
<dbReference type="OrthoDB" id="8536337at2"/>
<evidence type="ECO:0000256" key="1">
    <source>
        <dbReference type="SAM" id="Phobius"/>
    </source>
</evidence>
<keyword evidence="1" id="KW-1133">Transmembrane helix</keyword>
<sequence length="153" mass="15015">MKVNGVVRRLEGAYAWVDVSAAQGCGRCNEPGGCGGVNIAKPFGASRQVLRVANDAGALVGEQVGVVIEDGLPLKAALRAYAAPVLGVLAGAALGTALAPAESVDLIAGAGALLGGGLAVLLVRSSGLPWSAGSQDLPVRLERGGSSGGECGR</sequence>
<gene>
    <name evidence="2" type="ORF">ZRA01_11770</name>
</gene>
<protein>
    <recommendedName>
        <fullName evidence="4">Fis family transcriptional regulator</fullName>
    </recommendedName>
</protein>
<feature type="transmembrane region" description="Helical" evidence="1">
    <location>
        <begin position="106"/>
        <end position="123"/>
    </location>
</feature>
<dbReference type="PANTHER" id="PTHR35867">
    <property type="entry name" value="PROTEIN RSEC"/>
    <property type="match status" value="1"/>
</dbReference>
<dbReference type="InterPro" id="IPR007359">
    <property type="entry name" value="SigmaE_reg_RseC_MucC"/>
</dbReference>
<comment type="caution">
    <text evidence="2">The sequence shown here is derived from an EMBL/GenBank/DDBJ whole genome shotgun (WGS) entry which is preliminary data.</text>
</comment>
<dbReference type="PANTHER" id="PTHR35867:SF1">
    <property type="entry name" value="PROTEIN RSEC"/>
    <property type="match status" value="1"/>
</dbReference>
<keyword evidence="1" id="KW-0472">Membrane</keyword>
<evidence type="ECO:0000313" key="3">
    <source>
        <dbReference type="Proteomes" id="UP000318422"/>
    </source>
</evidence>
<accession>A0A4Y4CUG1</accession>
<organism evidence="2 3">
    <name type="scientific">Zoogloea ramigera</name>
    <dbReference type="NCBI Taxonomy" id="350"/>
    <lineage>
        <taxon>Bacteria</taxon>
        <taxon>Pseudomonadati</taxon>
        <taxon>Pseudomonadota</taxon>
        <taxon>Betaproteobacteria</taxon>
        <taxon>Rhodocyclales</taxon>
        <taxon>Zoogloeaceae</taxon>
        <taxon>Zoogloea</taxon>
    </lineage>
</organism>
<dbReference type="RefSeq" id="WP_141350252.1">
    <property type="nucleotide sequence ID" value="NZ_BJNV01000013.1"/>
</dbReference>